<reference evidence="1 2" key="1">
    <citation type="submission" date="2024-01" db="EMBL/GenBank/DDBJ databases">
        <authorList>
            <person name="Alioto T."/>
            <person name="Alioto T."/>
            <person name="Gomez Garrido J."/>
        </authorList>
    </citation>
    <scope>NUCLEOTIDE SEQUENCE [LARGE SCALE GENOMIC DNA]</scope>
</reference>
<dbReference type="AlphaFoldDB" id="A0AAV1MSF4"/>
<organism evidence="1 2">
    <name type="scientific">Scomber scombrus</name>
    <name type="common">Atlantic mackerel</name>
    <name type="synonym">Scomber vernalis</name>
    <dbReference type="NCBI Taxonomy" id="13677"/>
    <lineage>
        <taxon>Eukaryota</taxon>
        <taxon>Metazoa</taxon>
        <taxon>Chordata</taxon>
        <taxon>Craniata</taxon>
        <taxon>Vertebrata</taxon>
        <taxon>Euteleostomi</taxon>
        <taxon>Actinopterygii</taxon>
        <taxon>Neopterygii</taxon>
        <taxon>Teleostei</taxon>
        <taxon>Neoteleostei</taxon>
        <taxon>Acanthomorphata</taxon>
        <taxon>Pelagiaria</taxon>
        <taxon>Scombriformes</taxon>
        <taxon>Scombridae</taxon>
        <taxon>Scomber</taxon>
    </lineage>
</organism>
<name>A0AAV1MSF4_SCOSC</name>
<keyword evidence="2" id="KW-1185">Reference proteome</keyword>
<evidence type="ECO:0000313" key="2">
    <source>
        <dbReference type="Proteomes" id="UP001314229"/>
    </source>
</evidence>
<comment type="caution">
    <text evidence="1">The sequence shown here is derived from an EMBL/GenBank/DDBJ whole genome shotgun (WGS) entry which is preliminary data.</text>
</comment>
<evidence type="ECO:0000313" key="1">
    <source>
        <dbReference type="EMBL" id="CAK6949935.1"/>
    </source>
</evidence>
<protein>
    <submittedName>
        <fullName evidence="1">Uncharacterized protein</fullName>
    </submittedName>
</protein>
<dbReference type="EMBL" id="CAWUFR010000002">
    <property type="protein sequence ID" value="CAK6949935.1"/>
    <property type="molecule type" value="Genomic_DNA"/>
</dbReference>
<sequence>MEVTSVIHVESNVRGGDAGGGAFSSTAEVWDGGWRVVRAVMVCGCLLRSLLRPILSVTAGGSGQRRGRFEETERKINGAAGDHPLALHDAHTHTALMAFSCFLYLSLSPSFPFTTTLHLPVCLSYCRPQPVSVSFLHFSPRFLPRRSYFTSNKANMYWTFARLDPEICS</sequence>
<dbReference type="Proteomes" id="UP001314229">
    <property type="component" value="Unassembled WGS sequence"/>
</dbReference>
<accession>A0AAV1MSF4</accession>
<gene>
    <name evidence="1" type="ORF">FSCOSCO3_A002947</name>
</gene>
<proteinExistence type="predicted"/>